<feature type="domain" description="G-patch" evidence="10">
    <location>
        <begin position="1009"/>
        <end position="1053"/>
    </location>
</feature>
<evidence type="ECO:0000259" key="10">
    <source>
        <dbReference type="PROSITE" id="PS50174"/>
    </source>
</evidence>
<dbReference type="GO" id="GO:0006397">
    <property type="term" value="P:mRNA processing"/>
    <property type="evidence" value="ECO:0007669"/>
    <property type="project" value="UniProtKB-KW"/>
</dbReference>
<dbReference type="GO" id="GO:0005737">
    <property type="term" value="C:cytoplasm"/>
    <property type="evidence" value="ECO:0007669"/>
    <property type="project" value="UniProtKB-SubCell"/>
</dbReference>
<dbReference type="PROSITE" id="PS50174">
    <property type="entry name" value="G_PATCH"/>
    <property type="match status" value="1"/>
</dbReference>
<dbReference type="AlphaFoldDB" id="A0A067SA97"/>
<dbReference type="EMBL" id="KL142412">
    <property type="protein sequence ID" value="KDR67781.1"/>
    <property type="molecule type" value="Genomic_DNA"/>
</dbReference>
<dbReference type="InterPro" id="IPR036867">
    <property type="entry name" value="R3H_dom_sf"/>
</dbReference>
<evidence type="ECO:0000256" key="7">
    <source>
        <dbReference type="ARBA" id="ARBA00023187"/>
    </source>
</evidence>
<feature type="region of interest" description="Disordered" evidence="9">
    <location>
        <begin position="640"/>
        <end position="752"/>
    </location>
</feature>
<feature type="region of interest" description="Disordered" evidence="9">
    <location>
        <begin position="444"/>
        <end position="477"/>
    </location>
</feature>
<dbReference type="PROSITE" id="PS51061">
    <property type="entry name" value="R3H"/>
    <property type="match status" value="1"/>
</dbReference>
<dbReference type="CDD" id="cd02646">
    <property type="entry name" value="R3H_G-patch"/>
    <property type="match status" value="1"/>
</dbReference>
<feature type="region of interest" description="Disordered" evidence="9">
    <location>
        <begin position="328"/>
        <end position="349"/>
    </location>
</feature>
<proteinExistence type="inferred from homology"/>
<dbReference type="InterPro" id="IPR000467">
    <property type="entry name" value="G_patch_dom"/>
</dbReference>
<comment type="subcellular location">
    <subcellularLocation>
        <location evidence="2">Cytoplasm</location>
    </subcellularLocation>
    <subcellularLocation>
        <location evidence="1">Nucleus</location>
    </subcellularLocation>
</comment>
<reference evidence="13" key="1">
    <citation type="journal article" date="2014" name="Proc. Natl. Acad. Sci. U.S.A.">
        <title>Extensive sampling of basidiomycete genomes demonstrates inadequacy of the white-rot/brown-rot paradigm for wood decay fungi.</title>
        <authorList>
            <person name="Riley R."/>
            <person name="Salamov A.A."/>
            <person name="Brown D.W."/>
            <person name="Nagy L.G."/>
            <person name="Floudas D."/>
            <person name="Held B.W."/>
            <person name="Levasseur A."/>
            <person name="Lombard V."/>
            <person name="Morin E."/>
            <person name="Otillar R."/>
            <person name="Lindquist E.A."/>
            <person name="Sun H."/>
            <person name="LaButti K.M."/>
            <person name="Schmutz J."/>
            <person name="Jabbour D."/>
            <person name="Luo H."/>
            <person name="Baker S.E."/>
            <person name="Pisabarro A.G."/>
            <person name="Walton J.D."/>
            <person name="Blanchette R.A."/>
            <person name="Henrissat B."/>
            <person name="Martin F."/>
            <person name="Cullen D."/>
            <person name="Hibbett D.S."/>
            <person name="Grigoriev I.V."/>
        </authorList>
    </citation>
    <scope>NUCLEOTIDE SEQUENCE [LARGE SCALE GENOMIC DNA]</scope>
    <source>
        <strain evidence="13">CBS 339.88</strain>
    </source>
</reference>
<dbReference type="STRING" id="685588.A0A067SA97"/>
<feature type="compositionally biased region" description="Polar residues" evidence="9">
    <location>
        <begin position="41"/>
        <end position="51"/>
    </location>
</feature>
<evidence type="ECO:0000313" key="12">
    <source>
        <dbReference type="EMBL" id="KDR67781.1"/>
    </source>
</evidence>
<keyword evidence="8" id="KW-0539">Nucleus</keyword>
<feature type="compositionally biased region" description="Low complexity" evidence="9">
    <location>
        <begin position="444"/>
        <end position="459"/>
    </location>
</feature>
<evidence type="ECO:0000259" key="11">
    <source>
        <dbReference type="PROSITE" id="PS51061"/>
    </source>
</evidence>
<dbReference type="OrthoDB" id="21470at2759"/>
<dbReference type="GO" id="GO:0003676">
    <property type="term" value="F:nucleic acid binding"/>
    <property type="evidence" value="ECO:0007669"/>
    <property type="project" value="UniProtKB-UniRule"/>
</dbReference>
<dbReference type="Pfam" id="PF01424">
    <property type="entry name" value="R3H"/>
    <property type="match status" value="1"/>
</dbReference>
<dbReference type="HOGENOM" id="CLU_011306_0_0_1"/>
<feature type="region of interest" description="Disordered" evidence="9">
    <location>
        <begin position="807"/>
        <end position="839"/>
    </location>
</feature>
<organism evidence="12 13">
    <name type="scientific">Galerina marginata (strain CBS 339.88)</name>
    <dbReference type="NCBI Taxonomy" id="685588"/>
    <lineage>
        <taxon>Eukaryota</taxon>
        <taxon>Fungi</taxon>
        <taxon>Dikarya</taxon>
        <taxon>Basidiomycota</taxon>
        <taxon>Agaricomycotina</taxon>
        <taxon>Agaricomycetes</taxon>
        <taxon>Agaricomycetidae</taxon>
        <taxon>Agaricales</taxon>
        <taxon>Agaricineae</taxon>
        <taxon>Strophariaceae</taxon>
        <taxon>Galerina</taxon>
    </lineage>
</organism>
<feature type="domain" description="R3H" evidence="11">
    <location>
        <begin position="884"/>
        <end position="951"/>
    </location>
</feature>
<dbReference type="InterPro" id="IPR034082">
    <property type="entry name" value="R3H_G-patch"/>
</dbReference>
<keyword evidence="13" id="KW-1185">Reference proteome</keyword>
<feature type="compositionally biased region" description="Polar residues" evidence="9">
    <location>
        <begin position="377"/>
        <end position="391"/>
    </location>
</feature>
<sequence>MVRLHWAIEGRYFILFSAPNPSGNTTPRGRGRGGGRGGQLSGPNSGTTTPNRGRGRGHDSPRGRGRGQPDFHAGGRRSDIGIGSPRGRGGGGPQRRSDTLSGLLYQERPFLRPIVFVPSVLTKVLFQEDEELLKPGVEEVDDTEQSHIPTADRVFRVFSGGDLPHMESENEDDGEDKEEIEEVDFNDIGKLFNPPDALKTTTTVRKSKLVETTTIVEEQFTGFYVDPNPASSTIVEHLQPVAKHSEGDNHTFAVEKLLQPILSDSVVDDLAKMVDETLSSTNEAPATDDIVMSTPSPANVPLVTTLPQTVDAIVVDSQPDLFYIDTQSAPIPSEKAPTQDLLPGPLQYDDDDDEVIVYVAPHPRRSGAQDEEEKPSASVNNSTTGPDTSRFSPYVRPATLPQIPPIASTSFSGSVPPPSTSTTIPAPPSFSSFSFSFSQSTNVVASGSGSLTPSKSSSSRLTVPPVSTPRQAKAWKKKRGIPLANGKKRGKKGKATSFGAFGAMREEALLHPLVDRRRDERRQGDSDLDWGDSEDDVDGEVDEIDQGLLVLAERKGKEKMKENKENEVIGLEAEATKKDKGKGRARDYGSLFAAASDGEAGHGMDVDPDLASDVDAMKRFVGGLLGPDAGRHVTMDDVRIEDMIRMEDEGVEEEDSEGEDDESSEDEEEEDVLAAEEAMLISESLQFEDDLKGEGLLDSDDDDDDSEDEDMDQTPRTTFQARLERLRNKARSRKVADTSFKDIDDDESDEDKDDFIKRNMTWADEDEDFIQEIQDMLDENEDILTGRDRKQRNALFRSVRNGSFEDMEDFSPAKRKKDKRNGLPAELQAQWDKDRQTKAEHKKARALARLEAAADPLAKNKGGKKGRKAMLAAAKLDPTITVLPNRIIDITTLVQQIRRFIADVGGPMTMSLPPTNKETRKNIHEMATAFNLKSLSKGKGDARYTTLTKTSKSGLAADERKVAKIMRRSGGMGARGDSFIYDKKGKAPASMPRHKEGEEVGKAAPKLNESNIGFRMLAMMGWAEGDRIGFTGGLDVPLTAIIKHTKLGLGATK</sequence>
<protein>
    <recommendedName>
        <fullName evidence="4">Protein SQS1</fullName>
    </recommendedName>
</protein>
<keyword evidence="7" id="KW-0508">mRNA splicing</keyword>
<keyword evidence="6" id="KW-0507">mRNA processing</keyword>
<feature type="compositionally biased region" description="Acidic residues" evidence="9">
    <location>
        <begin position="743"/>
        <end position="752"/>
    </location>
</feature>
<evidence type="ECO:0000256" key="6">
    <source>
        <dbReference type="ARBA" id="ARBA00022664"/>
    </source>
</evidence>
<evidence type="ECO:0000256" key="5">
    <source>
        <dbReference type="ARBA" id="ARBA00022490"/>
    </source>
</evidence>
<dbReference type="GO" id="GO:0008380">
    <property type="term" value="P:RNA splicing"/>
    <property type="evidence" value="ECO:0007669"/>
    <property type="project" value="UniProtKB-KW"/>
</dbReference>
<feature type="region of interest" description="Disordered" evidence="9">
    <location>
        <begin position="363"/>
        <end position="399"/>
    </location>
</feature>
<feature type="compositionally biased region" description="Acidic residues" evidence="9">
    <location>
        <begin position="526"/>
        <end position="539"/>
    </location>
</feature>
<dbReference type="Gene3D" id="3.30.1370.50">
    <property type="entry name" value="R3H-like domain"/>
    <property type="match status" value="1"/>
</dbReference>
<gene>
    <name evidence="12" type="ORF">GALMADRAFT_257616</name>
</gene>
<feature type="region of interest" description="Disordered" evidence="9">
    <location>
        <begin position="16"/>
        <end position="99"/>
    </location>
</feature>
<dbReference type="PANTHER" id="PTHR14195">
    <property type="entry name" value="G PATCH DOMAIN CONTAINING PROTEIN 2"/>
    <property type="match status" value="1"/>
</dbReference>
<dbReference type="InterPro" id="IPR001374">
    <property type="entry name" value="R3H_dom"/>
</dbReference>
<evidence type="ECO:0000256" key="1">
    <source>
        <dbReference type="ARBA" id="ARBA00004123"/>
    </source>
</evidence>
<evidence type="ECO:0000256" key="8">
    <source>
        <dbReference type="ARBA" id="ARBA00023242"/>
    </source>
</evidence>
<evidence type="ECO:0000256" key="3">
    <source>
        <dbReference type="ARBA" id="ARBA00010306"/>
    </source>
</evidence>
<accession>A0A067SA97</accession>
<evidence type="ECO:0000313" key="13">
    <source>
        <dbReference type="Proteomes" id="UP000027222"/>
    </source>
</evidence>
<feature type="compositionally biased region" description="Basic and acidic residues" evidence="9">
    <location>
        <begin position="515"/>
        <end position="525"/>
    </location>
</feature>
<dbReference type="Proteomes" id="UP000027222">
    <property type="component" value="Unassembled WGS sequence"/>
</dbReference>
<dbReference type="InterPro" id="IPR051189">
    <property type="entry name" value="Splicing_assoc_domain"/>
</dbReference>
<name>A0A067SA97_GALM3</name>
<evidence type="ECO:0000256" key="9">
    <source>
        <dbReference type="SAM" id="MobiDB-lite"/>
    </source>
</evidence>
<dbReference type="SUPFAM" id="SSF82708">
    <property type="entry name" value="R3H domain"/>
    <property type="match status" value="1"/>
</dbReference>
<keyword evidence="5" id="KW-0963">Cytoplasm</keyword>
<evidence type="ECO:0000256" key="4">
    <source>
        <dbReference type="ARBA" id="ARBA00018964"/>
    </source>
</evidence>
<feature type="compositionally biased region" description="Acidic residues" evidence="9">
    <location>
        <begin position="649"/>
        <end position="674"/>
    </location>
</feature>
<feature type="compositionally biased region" description="Acidic residues" evidence="9">
    <location>
        <begin position="697"/>
        <end position="712"/>
    </location>
</feature>
<feature type="compositionally biased region" description="Gly residues" evidence="9">
    <location>
        <begin position="84"/>
        <end position="93"/>
    </location>
</feature>
<feature type="region of interest" description="Disordered" evidence="9">
    <location>
        <begin position="515"/>
        <end position="539"/>
    </location>
</feature>
<comment type="similarity">
    <text evidence="3">Belongs to the SQS1 family.</text>
</comment>
<dbReference type="GO" id="GO:0005634">
    <property type="term" value="C:nucleus"/>
    <property type="evidence" value="ECO:0007669"/>
    <property type="project" value="UniProtKB-SubCell"/>
</dbReference>
<evidence type="ECO:0000256" key="2">
    <source>
        <dbReference type="ARBA" id="ARBA00004496"/>
    </source>
</evidence>